<dbReference type="RefSeq" id="WP_179842819.1">
    <property type="nucleotide sequence ID" value="NZ_JACCBA010000001.1"/>
</dbReference>
<name>A0A7Y9JEB9_9ACTN</name>
<evidence type="ECO:0000313" key="3">
    <source>
        <dbReference type="Proteomes" id="UP000529783"/>
    </source>
</evidence>
<reference evidence="2 3" key="1">
    <citation type="submission" date="2020-07" db="EMBL/GenBank/DDBJ databases">
        <title>Sequencing the genomes of 1000 actinobacteria strains.</title>
        <authorList>
            <person name="Klenk H.-P."/>
        </authorList>
    </citation>
    <scope>NUCLEOTIDE SEQUENCE [LARGE SCALE GENOMIC DNA]</scope>
    <source>
        <strain evidence="2 3">DSM 40398</strain>
    </source>
</reference>
<dbReference type="Proteomes" id="UP000529783">
    <property type="component" value="Unassembled WGS sequence"/>
</dbReference>
<evidence type="ECO:0000313" key="2">
    <source>
        <dbReference type="EMBL" id="NYD45383.1"/>
    </source>
</evidence>
<evidence type="ECO:0000256" key="1">
    <source>
        <dbReference type="SAM" id="MobiDB-lite"/>
    </source>
</evidence>
<protein>
    <submittedName>
        <fullName evidence="2">Uncharacterized protein</fullName>
    </submittedName>
</protein>
<dbReference type="AlphaFoldDB" id="A0A7Y9JEB9"/>
<gene>
    <name evidence="2" type="ORF">BJY14_001366</name>
</gene>
<proteinExistence type="predicted"/>
<dbReference type="EMBL" id="JACCBA010000001">
    <property type="protein sequence ID" value="NYD45383.1"/>
    <property type="molecule type" value="Genomic_DNA"/>
</dbReference>
<feature type="compositionally biased region" description="Basic and acidic residues" evidence="1">
    <location>
        <begin position="151"/>
        <end position="166"/>
    </location>
</feature>
<feature type="region of interest" description="Disordered" evidence="1">
    <location>
        <begin position="125"/>
        <end position="166"/>
    </location>
</feature>
<accession>A0A7Y9JEB9</accession>
<keyword evidence="3" id="KW-1185">Reference proteome</keyword>
<comment type="caution">
    <text evidence="2">The sequence shown here is derived from an EMBL/GenBank/DDBJ whole genome shotgun (WGS) entry which is preliminary data.</text>
</comment>
<organism evidence="2 3">
    <name type="scientific">Actinomadura luteofluorescens</name>
    <dbReference type="NCBI Taxonomy" id="46163"/>
    <lineage>
        <taxon>Bacteria</taxon>
        <taxon>Bacillati</taxon>
        <taxon>Actinomycetota</taxon>
        <taxon>Actinomycetes</taxon>
        <taxon>Streptosporangiales</taxon>
        <taxon>Thermomonosporaceae</taxon>
        <taxon>Actinomadura</taxon>
    </lineage>
</organism>
<sequence length="166" mass="18138">MTNEQIAWDRWLTGLPAQQRTAATGLRDRFARLGAPGPGEWARSEVSEDIPQMARFLLLRRLWDEAVNGWGDPGAVENIPAAARLLTAGANRDDIVLAMRTAAFEAVFATLLAIDEGGPITADDQPLPGWRLHETDSTAQDTGRRLGGLHESLRETAPSERDAQDL</sequence>